<dbReference type="EMBL" id="GBRH01262504">
    <property type="protein sequence ID" value="JAD35391.1"/>
    <property type="molecule type" value="Transcribed_RNA"/>
</dbReference>
<organism evidence="1">
    <name type="scientific">Arundo donax</name>
    <name type="common">Giant reed</name>
    <name type="synonym">Donax arundinaceus</name>
    <dbReference type="NCBI Taxonomy" id="35708"/>
    <lineage>
        <taxon>Eukaryota</taxon>
        <taxon>Viridiplantae</taxon>
        <taxon>Streptophyta</taxon>
        <taxon>Embryophyta</taxon>
        <taxon>Tracheophyta</taxon>
        <taxon>Spermatophyta</taxon>
        <taxon>Magnoliopsida</taxon>
        <taxon>Liliopsida</taxon>
        <taxon>Poales</taxon>
        <taxon>Poaceae</taxon>
        <taxon>PACMAD clade</taxon>
        <taxon>Arundinoideae</taxon>
        <taxon>Arundineae</taxon>
        <taxon>Arundo</taxon>
    </lineage>
</organism>
<name>A0A0A8Z9A6_ARUDO</name>
<protein>
    <submittedName>
        <fullName evidence="1">Uncharacterized protein</fullName>
    </submittedName>
</protein>
<evidence type="ECO:0000313" key="1">
    <source>
        <dbReference type="EMBL" id="JAD35391.1"/>
    </source>
</evidence>
<accession>A0A0A8Z9A6</accession>
<proteinExistence type="predicted"/>
<reference evidence="1" key="1">
    <citation type="submission" date="2014-09" db="EMBL/GenBank/DDBJ databases">
        <authorList>
            <person name="Magalhaes I.L.F."/>
            <person name="Oliveira U."/>
            <person name="Santos F.R."/>
            <person name="Vidigal T.H.D.A."/>
            <person name="Brescovit A.D."/>
            <person name="Santos A.J."/>
        </authorList>
    </citation>
    <scope>NUCLEOTIDE SEQUENCE</scope>
    <source>
        <tissue evidence="1">Shoot tissue taken approximately 20 cm above the soil surface</tissue>
    </source>
</reference>
<sequence>MFTIIFLVIDTFSCLNVQSPRETRNVATPLDYLHFSSFSIVPFL</sequence>
<dbReference type="AlphaFoldDB" id="A0A0A8Z9A6"/>
<reference evidence="1" key="2">
    <citation type="journal article" date="2015" name="Data Brief">
        <title>Shoot transcriptome of the giant reed, Arundo donax.</title>
        <authorList>
            <person name="Barrero R.A."/>
            <person name="Guerrero F.D."/>
            <person name="Moolhuijzen P."/>
            <person name="Goolsby J.A."/>
            <person name="Tidwell J."/>
            <person name="Bellgard S.E."/>
            <person name="Bellgard M.I."/>
        </authorList>
    </citation>
    <scope>NUCLEOTIDE SEQUENCE</scope>
    <source>
        <tissue evidence="1">Shoot tissue taken approximately 20 cm above the soil surface</tissue>
    </source>
</reference>